<dbReference type="Proteomes" id="UP000178859">
    <property type="component" value="Unassembled WGS sequence"/>
</dbReference>
<comment type="caution">
    <text evidence="1">The sequence shown here is derived from an EMBL/GenBank/DDBJ whole genome shotgun (WGS) entry which is preliminary data.</text>
</comment>
<evidence type="ECO:0000313" key="2">
    <source>
        <dbReference type="Proteomes" id="UP000178859"/>
    </source>
</evidence>
<dbReference type="EMBL" id="MFDT01000070">
    <property type="protein sequence ID" value="OGE64288.1"/>
    <property type="molecule type" value="Genomic_DNA"/>
</dbReference>
<dbReference type="InterPro" id="IPR027417">
    <property type="entry name" value="P-loop_NTPase"/>
</dbReference>
<dbReference type="Gene3D" id="3.40.50.300">
    <property type="entry name" value="P-loop containing nucleotide triphosphate hydrolases"/>
    <property type="match status" value="1"/>
</dbReference>
<gene>
    <name evidence="1" type="ORF">A3I48_03610</name>
</gene>
<evidence type="ECO:0000313" key="1">
    <source>
        <dbReference type="EMBL" id="OGE64288.1"/>
    </source>
</evidence>
<sequence length="163" mass="19120">MIYWFFGYPGVGKDYLAEKLSQLVSIPHIDADNFLTNTDKKKLIEGKFTQKDRIRKLKRIVVYIKKILPKYSNLAIADSLPDNLSRKFLFDTFIANITFIYVSAPKTIHLKHLKGRKGHFFKAEMLDPWIKKHWEAIQIPYTPFKTVTGNSKILDKKLLEIYK</sequence>
<dbReference type="AlphaFoldDB" id="A0A1F5MFZ5"/>
<reference evidence="1 2" key="1">
    <citation type="journal article" date="2016" name="Nat. Commun.">
        <title>Thousands of microbial genomes shed light on interconnected biogeochemical processes in an aquifer system.</title>
        <authorList>
            <person name="Anantharaman K."/>
            <person name="Brown C.T."/>
            <person name="Hug L.A."/>
            <person name="Sharon I."/>
            <person name="Castelle C.J."/>
            <person name="Probst A.J."/>
            <person name="Thomas B.C."/>
            <person name="Singh A."/>
            <person name="Wilkins M.J."/>
            <person name="Karaoz U."/>
            <person name="Brodie E.L."/>
            <person name="Williams K.H."/>
            <person name="Hubbard S.S."/>
            <person name="Banfield J.F."/>
        </authorList>
    </citation>
    <scope>NUCLEOTIDE SEQUENCE [LARGE SCALE GENOMIC DNA]</scope>
</reference>
<name>A0A1F5MFZ5_9BACT</name>
<dbReference type="SUPFAM" id="SSF52540">
    <property type="entry name" value="P-loop containing nucleoside triphosphate hydrolases"/>
    <property type="match status" value="1"/>
</dbReference>
<proteinExistence type="predicted"/>
<evidence type="ECO:0008006" key="3">
    <source>
        <dbReference type="Google" id="ProtNLM"/>
    </source>
</evidence>
<protein>
    <recommendedName>
        <fullName evidence="3">Shikimate kinase</fullName>
    </recommendedName>
</protein>
<organism evidence="1 2">
    <name type="scientific">Candidatus Daviesbacteria bacterium RIFCSPLOWO2_02_FULL_36_7</name>
    <dbReference type="NCBI Taxonomy" id="1797792"/>
    <lineage>
        <taxon>Bacteria</taxon>
        <taxon>Candidatus Daviesiibacteriota</taxon>
    </lineage>
</organism>
<accession>A0A1F5MFZ5</accession>